<feature type="signal peptide" evidence="13">
    <location>
        <begin position="1"/>
        <end position="22"/>
    </location>
</feature>
<feature type="domain" description="Alpha-2-macroglobulin bait region" evidence="14">
    <location>
        <begin position="478"/>
        <end position="670"/>
    </location>
</feature>
<dbReference type="PANTHER" id="PTHR11412">
    <property type="entry name" value="MACROGLOBULIN / COMPLEMENT"/>
    <property type="match status" value="1"/>
</dbReference>
<dbReference type="Pfam" id="PF07703">
    <property type="entry name" value="A2M_BRD"/>
    <property type="match status" value="1"/>
</dbReference>
<evidence type="ECO:0000256" key="3">
    <source>
        <dbReference type="ARBA" id="ARBA00022525"/>
    </source>
</evidence>
<feature type="chain" id="PRO_5035845638" description="TEP1-F" evidence="13">
    <location>
        <begin position="23"/>
        <end position="1523"/>
    </location>
</feature>
<dbReference type="InterPro" id="IPR011625">
    <property type="entry name" value="A2M_N_BRD"/>
</dbReference>
<dbReference type="InterPro" id="IPR041555">
    <property type="entry name" value="MG3"/>
</dbReference>
<feature type="domain" description="Alpha-2-macroglobulin" evidence="15">
    <location>
        <begin position="823"/>
        <end position="913"/>
    </location>
</feature>
<reference evidence="17" key="2">
    <citation type="submission" date="2020-06" db="EMBL/GenBank/DDBJ databases">
        <authorList>
            <person name="Sheffer M."/>
        </authorList>
    </citation>
    <scope>NUCLEOTIDE SEQUENCE</scope>
</reference>
<dbReference type="Gene3D" id="2.60.40.690">
    <property type="entry name" value="Alpha-macroglobulin, receptor-binding domain"/>
    <property type="match status" value="1"/>
</dbReference>
<dbReference type="SMART" id="SM01360">
    <property type="entry name" value="A2M"/>
    <property type="match status" value="1"/>
</dbReference>
<dbReference type="InterPro" id="IPR008930">
    <property type="entry name" value="Terpenoid_cyclase/PrenylTrfase"/>
</dbReference>
<dbReference type="InterPro" id="IPR036595">
    <property type="entry name" value="A-macroglobulin_rcpt-bd_sf"/>
</dbReference>
<dbReference type="Gene3D" id="2.60.120.1540">
    <property type="match status" value="1"/>
</dbReference>
<dbReference type="InterPro" id="IPR047565">
    <property type="entry name" value="Alpha-macroglob_thiol-ester_cl"/>
</dbReference>
<keyword evidence="18" id="KW-1185">Reference proteome</keyword>
<evidence type="ECO:0000256" key="1">
    <source>
        <dbReference type="ARBA" id="ARBA00004613"/>
    </source>
</evidence>
<evidence type="ECO:0000259" key="16">
    <source>
        <dbReference type="SMART" id="SM01361"/>
    </source>
</evidence>
<dbReference type="InterPro" id="IPR013783">
    <property type="entry name" value="Ig-like_fold"/>
</dbReference>
<dbReference type="PROSITE" id="PS00477">
    <property type="entry name" value="ALPHA_2_MACROGLOBULIN"/>
    <property type="match status" value="1"/>
</dbReference>
<dbReference type="InterPro" id="IPR040839">
    <property type="entry name" value="MG4"/>
</dbReference>
<evidence type="ECO:0000259" key="14">
    <source>
        <dbReference type="SMART" id="SM01359"/>
    </source>
</evidence>
<dbReference type="Gene3D" id="2.60.40.10">
    <property type="entry name" value="Immunoglobulins"/>
    <property type="match status" value="2"/>
</dbReference>
<dbReference type="EMBL" id="JABXBU010000002">
    <property type="protein sequence ID" value="KAF8794903.1"/>
    <property type="molecule type" value="Genomic_DNA"/>
</dbReference>
<comment type="similarity">
    <text evidence="2">Belongs to the protease inhibitor I39 (alpha-2-macroglobulin) family.</text>
</comment>
<dbReference type="InterPro" id="IPR014756">
    <property type="entry name" value="Ig_E-set"/>
</dbReference>
<dbReference type="SUPFAM" id="SSF81296">
    <property type="entry name" value="E set domains"/>
    <property type="match status" value="1"/>
</dbReference>
<organism evidence="17 18">
    <name type="scientific">Argiope bruennichi</name>
    <name type="common">Wasp spider</name>
    <name type="synonym">Aranea bruennichi</name>
    <dbReference type="NCBI Taxonomy" id="94029"/>
    <lineage>
        <taxon>Eukaryota</taxon>
        <taxon>Metazoa</taxon>
        <taxon>Ecdysozoa</taxon>
        <taxon>Arthropoda</taxon>
        <taxon>Chelicerata</taxon>
        <taxon>Arachnida</taxon>
        <taxon>Araneae</taxon>
        <taxon>Araneomorphae</taxon>
        <taxon>Entelegynae</taxon>
        <taxon>Araneoidea</taxon>
        <taxon>Araneidae</taxon>
        <taxon>Argiope</taxon>
    </lineage>
</organism>
<evidence type="ECO:0000313" key="17">
    <source>
        <dbReference type="EMBL" id="KAF8794903.1"/>
    </source>
</evidence>
<dbReference type="InterPro" id="IPR011626">
    <property type="entry name" value="Alpha-macroglobulin_TED"/>
</dbReference>
<dbReference type="Pfam" id="PF17791">
    <property type="entry name" value="MG3"/>
    <property type="match status" value="1"/>
</dbReference>
<dbReference type="Pfam" id="PF01835">
    <property type="entry name" value="MG2"/>
    <property type="match status" value="1"/>
</dbReference>
<name>A0A8T0G160_ARGBR</name>
<keyword evidence="6" id="KW-0722">Serine protease inhibitor</keyword>
<dbReference type="SUPFAM" id="SSF49410">
    <property type="entry name" value="Alpha-macroglobulin receptor domain"/>
    <property type="match status" value="1"/>
</dbReference>
<evidence type="ECO:0000259" key="15">
    <source>
        <dbReference type="SMART" id="SM01360"/>
    </source>
</evidence>
<dbReference type="SMART" id="SM01361">
    <property type="entry name" value="A2M_recep"/>
    <property type="match status" value="1"/>
</dbReference>
<feature type="region of interest" description="Disordered" evidence="12">
    <location>
        <begin position="547"/>
        <end position="574"/>
    </location>
</feature>
<dbReference type="GO" id="GO:0005615">
    <property type="term" value="C:extracellular space"/>
    <property type="evidence" value="ECO:0007669"/>
    <property type="project" value="InterPro"/>
</dbReference>
<comment type="caution">
    <text evidence="17">The sequence shown here is derived from an EMBL/GenBank/DDBJ whole genome shotgun (WGS) entry which is preliminary data.</text>
</comment>
<evidence type="ECO:0000256" key="7">
    <source>
        <dbReference type="ARBA" id="ARBA00023157"/>
    </source>
</evidence>
<dbReference type="SMART" id="SM01419">
    <property type="entry name" value="Thiol-ester_cl"/>
    <property type="match status" value="1"/>
</dbReference>
<dbReference type="GO" id="GO:0004867">
    <property type="term" value="F:serine-type endopeptidase inhibitor activity"/>
    <property type="evidence" value="ECO:0007669"/>
    <property type="project" value="UniProtKB-KW"/>
</dbReference>
<dbReference type="InterPro" id="IPR019742">
    <property type="entry name" value="MacrogloblnA2_CS"/>
</dbReference>
<dbReference type="InterPro" id="IPR001599">
    <property type="entry name" value="Macroglobln_a2"/>
</dbReference>
<keyword evidence="5 13" id="KW-0732">Signal</keyword>
<keyword evidence="7" id="KW-1015">Disulfide bond</keyword>
<comment type="subunit">
    <text evidence="10">Heterodimer of a TEP1-N chain and an TEP1-C chain non-covalently linked. Forms a complex composed of TEP1-N and TEP1-C heterodimer, LRIM1 and APL1C; the interaction stabilizes TEP1-N and TEP1-C heterodimer, prevents its binding to tissues while circulating in the hemolymph and protects the thioester bond from hydrolysis. Mature TEP1 and to a lesser extent full-length TEP1 interact with SPCLIP1; the interaction is induced by microbial infection.</text>
</comment>
<gene>
    <name evidence="17" type="ORF">HNY73_002818</name>
</gene>
<dbReference type="Pfam" id="PF17789">
    <property type="entry name" value="MG4"/>
    <property type="match status" value="1"/>
</dbReference>
<evidence type="ECO:0000256" key="10">
    <source>
        <dbReference type="ARBA" id="ARBA00063781"/>
    </source>
</evidence>
<evidence type="ECO:0000256" key="4">
    <source>
        <dbReference type="ARBA" id="ARBA00022690"/>
    </source>
</evidence>
<keyword evidence="8" id="KW-0325">Glycoprotein</keyword>
<keyword evidence="3" id="KW-0964">Secreted</keyword>
<dbReference type="Gene3D" id="2.60.40.1930">
    <property type="match status" value="2"/>
</dbReference>
<dbReference type="Proteomes" id="UP000807504">
    <property type="component" value="Unassembled WGS sequence"/>
</dbReference>
<dbReference type="Gene3D" id="6.20.50.160">
    <property type="match status" value="1"/>
</dbReference>
<dbReference type="Gene3D" id="2.60.40.1940">
    <property type="match status" value="1"/>
</dbReference>
<dbReference type="FunFam" id="2.60.40.1930:FF:000001">
    <property type="entry name" value="CD109 isoform 3"/>
    <property type="match status" value="1"/>
</dbReference>
<accession>A0A8T0G160</accession>
<dbReference type="InterPro" id="IPR009048">
    <property type="entry name" value="A-macroglobulin_rcpt-bd"/>
</dbReference>
<dbReference type="InterPro" id="IPR050473">
    <property type="entry name" value="A2M/Complement_sys"/>
</dbReference>
<dbReference type="Pfam" id="PF00207">
    <property type="entry name" value="A2M"/>
    <property type="match status" value="1"/>
</dbReference>
<evidence type="ECO:0000256" key="2">
    <source>
        <dbReference type="ARBA" id="ARBA00010952"/>
    </source>
</evidence>
<dbReference type="SMART" id="SM01359">
    <property type="entry name" value="A2M_N_2"/>
    <property type="match status" value="1"/>
</dbReference>
<evidence type="ECO:0000256" key="13">
    <source>
        <dbReference type="SAM" id="SignalP"/>
    </source>
</evidence>
<dbReference type="Gene3D" id="2.20.130.20">
    <property type="match status" value="1"/>
</dbReference>
<evidence type="ECO:0000256" key="12">
    <source>
        <dbReference type="SAM" id="MobiDB-lite"/>
    </source>
</evidence>
<protein>
    <recommendedName>
        <fullName evidence="11">TEP1-F</fullName>
    </recommendedName>
</protein>
<evidence type="ECO:0000256" key="8">
    <source>
        <dbReference type="ARBA" id="ARBA00023180"/>
    </source>
</evidence>
<reference evidence="17" key="1">
    <citation type="journal article" date="2020" name="bioRxiv">
        <title>Chromosome-level reference genome of the European wasp spider Argiope bruennichi: a resource for studies on range expansion and evolutionary adaptation.</title>
        <authorList>
            <person name="Sheffer M.M."/>
            <person name="Hoppe A."/>
            <person name="Krehenwinkel H."/>
            <person name="Uhl G."/>
            <person name="Kuss A.W."/>
            <person name="Jensen L."/>
            <person name="Jensen C."/>
            <person name="Gillespie R.G."/>
            <person name="Hoff K.J."/>
            <person name="Prost S."/>
        </authorList>
    </citation>
    <scope>NUCLEOTIDE SEQUENCE</scope>
</reference>
<comment type="function">
    <text evidence="9">Binds covalently through a thioester bond to the pathogen surface resulting in pathogen clearance.</text>
</comment>
<dbReference type="PANTHER" id="PTHR11412:SF171">
    <property type="entry name" value="PREGNANCY ZONE PROTEIN-LIKE PROTEIN"/>
    <property type="match status" value="1"/>
</dbReference>
<evidence type="ECO:0000256" key="6">
    <source>
        <dbReference type="ARBA" id="ARBA00022900"/>
    </source>
</evidence>
<dbReference type="Gene3D" id="1.50.10.20">
    <property type="match status" value="1"/>
</dbReference>
<evidence type="ECO:0000256" key="11">
    <source>
        <dbReference type="ARBA" id="ARBA00078071"/>
    </source>
</evidence>
<dbReference type="SUPFAM" id="SSF48239">
    <property type="entry name" value="Terpenoid cyclases/Protein prenyltransferases"/>
    <property type="match status" value="1"/>
</dbReference>
<dbReference type="InterPro" id="IPR002890">
    <property type="entry name" value="MG2"/>
</dbReference>
<evidence type="ECO:0000256" key="9">
    <source>
        <dbReference type="ARBA" id="ARBA00057615"/>
    </source>
</evidence>
<dbReference type="Pfam" id="PF07678">
    <property type="entry name" value="TED_complement"/>
    <property type="match status" value="1"/>
</dbReference>
<proteinExistence type="inferred from homology"/>
<evidence type="ECO:0000313" key="18">
    <source>
        <dbReference type="Proteomes" id="UP000807504"/>
    </source>
</evidence>
<dbReference type="Pfam" id="PF07677">
    <property type="entry name" value="A2M_recep"/>
    <property type="match status" value="1"/>
</dbReference>
<evidence type="ECO:0000256" key="5">
    <source>
        <dbReference type="ARBA" id="ARBA00022729"/>
    </source>
</evidence>
<comment type="subcellular location">
    <subcellularLocation>
        <location evidence="1">Secreted</location>
    </subcellularLocation>
</comment>
<feature type="domain" description="Alpha-macroglobulin receptor-binding" evidence="16">
    <location>
        <begin position="1431"/>
        <end position="1520"/>
    </location>
</feature>
<sequence>MNLKYFFSFVVTVSSILSICSAQDEVDNGYIFTSPRTLNKGQNNQLQLLRFGCLEESILQVQVYYSDYYSSNSKETLAKEQIFQLQQGQKDSLFQLYLTPPDSGNNAYSGRIKINGTMCGKTISGSDNVYFADPSSYIYIIQTDKHLYKPGQKVRFRVLKLDKNLKPTNSPYDLGDIFVEDPQGTRLFQYKRVQLGHGIVQKEFPLADEPVHGTWRITVKSDQDTESTTFDVKEYKLPKFSVSIKFPSFVLENAESIPISVCAEYTYGEPVKGILNVNTSLEMYSYESSYSRTPILQDSVQLDGCYNYTVQVSSIDPDGNHRYKRVMVKANVVEQGTGTQINDTQYLSRSYSPLKLDFNTGENQGEFYKPGLPYNGKLKVTNPDDTPAPGEPIEICATVTRKRVIDNWLSTRKTKYCSNYTSDANGIIKFTIIPQNVDSVSIDLDATSLKYTRDNTDLSQPTDFASLSPFFSPSGSFLQLETISEPLPCGSQKNVRVLFTSKENSEFKLHYQILKQGKVVSNGVKDVTFNIQNDVSSKYEKENEIIDGSETQLVPVPEPSSSADSSSNEEYCPSARESRYIPPIGEAYIPINIDADLSPSFTLLVFYIREDRETVADSQKIQVEKCFKNKVTFMFANMEGQPGTPTAYQITSSPNSLCGVKVVDKSVNLLDSNDQLTKDKVFQLLEDLNTNDYYTSYDLCDSMKSQPGLSSEVTQISSSPDSYHASSYEDSYAAFQEAGFLVISNLILFSRPCIGNGGGSYYDDEYVTGEYLTAEYESAEYFSDEAAGGPAGAAAPAFQPVAHAKRVAVTNSAVSVRDYFPETWLFQLQMTGPDGMFQKKVTLPHTITEWIGNAACVSAQDGLGISDMTSIYGFQAFFISYTLPVTVTRGEVFTVVVSLFSYVDAALPIAISVDPSDGFTVVSDLSDTEVCIQPRTSNSQQIKLQGMKLGAQNITVRAQTASSSQVCGGSPVYSSYARDAITQSVEIEAEGFPAEEVTSVLFCPQDEENQEFSQSFPLSTPGYAVPDSARAIVDITGNVMGPAMQNLNNLVALPTGCGEQNMVKFTPNYLVLNYLTDIGELTDSIKSTAIKNLNTGYQRELTYRHYDGSFSAFGNNDKEGSMFLTAFVLRSFYQAKKYIFIDDSVITDAQNWITSRQQEDGCFPDVGQIIDSGIQGGLQDDKNEGTITAYVLASLFLSKYNNLTVIGNGLGCMNKHPATNPYETFLYAYVGALSGNKGPTQMIIDNIKPQANITDGMEYYQNPGGSKSLDIETTAYAVLTNLKIGNSKSEVLPLVRYLTSNLNPSGGFQSTQDTCVGLNALSKFAKFVYNDPVEISVTLTGGLQENLEISEYNQLVVQRNEVTQIPNVLNIDAIGTGCGLLQTSLRYNTLTPPEQNQFSIQVTGQNVCMSPECKGRKITTVVRYLPDGRKSGMSVVQIKMVTGTVPDKDSLDQLVSDKNNNILRADVENNKVNIYLSEISNNPQVFSFDAEAVVEVENPQPGMAKVFDYYAPEYSASTTYAFP</sequence>
<keyword evidence="4" id="KW-0646">Protease inhibitor</keyword>